<dbReference type="Pfam" id="PF03184">
    <property type="entry name" value="DDE_1"/>
    <property type="match status" value="1"/>
</dbReference>
<dbReference type="InterPro" id="IPR004875">
    <property type="entry name" value="DDE_SF_endonuclease_dom"/>
</dbReference>
<evidence type="ECO:0000313" key="2">
    <source>
        <dbReference type="EMBL" id="KAF2896051.1"/>
    </source>
</evidence>
<dbReference type="GO" id="GO:0005634">
    <property type="term" value="C:nucleus"/>
    <property type="evidence" value="ECO:0007669"/>
    <property type="project" value="TreeGrafter"/>
</dbReference>
<dbReference type="PANTHER" id="PTHR19303:SF71">
    <property type="entry name" value="ZINC FINGER PHD-TYPE DOMAIN-CONTAINING PROTEIN"/>
    <property type="match status" value="1"/>
</dbReference>
<name>A0A8K0D2M8_IGNLU</name>
<gene>
    <name evidence="2" type="ORF">ILUMI_10121</name>
</gene>
<accession>A0A8K0D2M8</accession>
<dbReference type="GO" id="GO:0003677">
    <property type="term" value="F:DNA binding"/>
    <property type="evidence" value="ECO:0007669"/>
    <property type="project" value="TreeGrafter"/>
</dbReference>
<comment type="caution">
    <text evidence="2">The sequence shown here is derived from an EMBL/GenBank/DDBJ whole genome shotgun (WGS) entry which is preliminary data.</text>
</comment>
<dbReference type="Proteomes" id="UP000801492">
    <property type="component" value="Unassembled WGS sequence"/>
</dbReference>
<dbReference type="PANTHER" id="PTHR19303">
    <property type="entry name" value="TRANSPOSON"/>
    <property type="match status" value="1"/>
</dbReference>
<feature type="domain" description="DDE-1" evidence="1">
    <location>
        <begin position="21"/>
        <end position="114"/>
    </location>
</feature>
<dbReference type="InterPro" id="IPR050863">
    <property type="entry name" value="CenT-Element_Derived"/>
</dbReference>
<evidence type="ECO:0000259" key="1">
    <source>
        <dbReference type="Pfam" id="PF03184"/>
    </source>
</evidence>
<sequence length="200" mass="22507">MKDHFLHGSVPGSIGYGAKSRWMTTKIFVKLLEHMQKHTKSSATCPIILLLDNHETHVSVDAINYARNNGIVLLSFPPHCTHKIQPVDKAVYGPFKQKCKTSFNDYVLSNPEKPITIYDIVNPFHSATRTPINLISVQIIKPTDVRPFTKAGTRKANRKSGLGKSRIYTSSPERARVEELEKSRKLKLETTGTKKKITVV</sequence>
<dbReference type="OrthoDB" id="8187571at2759"/>
<keyword evidence="3" id="KW-1185">Reference proteome</keyword>
<evidence type="ECO:0000313" key="3">
    <source>
        <dbReference type="Proteomes" id="UP000801492"/>
    </source>
</evidence>
<dbReference type="AlphaFoldDB" id="A0A8K0D2M8"/>
<proteinExistence type="predicted"/>
<reference evidence="2" key="1">
    <citation type="submission" date="2019-08" db="EMBL/GenBank/DDBJ databases">
        <title>The genome of the North American firefly Photinus pyralis.</title>
        <authorList>
            <consortium name="Photinus pyralis genome working group"/>
            <person name="Fallon T.R."/>
            <person name="Sander Lower S.E."/>
            <person name="Weng J.-K."/>
        </authorList>
    </citation>
    <scope>NUCLEOTIDE SEQUENCE</scope>
    <source>
        <strain evidence="2">TRF0915ILg1</strain>
        <tissue evidence="2">Whole body</tissue>
    </source>
</reference>
<protein>
    <recommendedName>
        <fullName evidence="1">DDE-1 domain-containing protein</fullName>
    </recommendedName>
</protein>
<dbReference type="EMBL" id="VTPC01005422">
    <property type="protein sequence ID" value="KAF2896051.1"/>
    <property type="molecule type" value="Genomic_DNA"/>
</dbReference>
<organism evidence="2 3">
    <name type="scientific">Ignelater luminosus</name>
    <name type="common">Cucubano</name>
    <name type="synonym">Pyrophorus luminosus</name>
    <dbReference type="NCBI Taxonomy" id="2038154"/>
    <lineage>
        <taxon>Eukaryota</taxon>
        <taxon>Metazoa</taxon>
        <taxon>Ecdysozoa</taxon>
        <taxon>Arthropoda</taxon>
        <taxon>Hexapoda</taxon>
        <taxon>Insecta</taxon>
        <taxon>Pterygota</taxon>
        <taxon>Neoptera</taxon>
        <taxon>Endopterygota</taxon>
        <taxon>Coleoptera</taxon>
        <taxon>Polyphaga</taxon>
        <taxon>Elateriformia</taxon>
        <taxon>Elateroidea</taxon>
        <taxon>Elateridae</taxon>
        <taxon>Agrypninae</taxon>
        <taxon>Pyrophorini</taxon>
        <taxon>Ignelater</taxon>
    </lineage>
</organism>